<evidence type="ECO:0000313" key="2">
    <source>
        <dbReference type="EMBL" id="PKC51948.1"/>
    </source>
</evidence>
<dbReference type="SUPFAM" id="SSF51126">
    <property type="entry name" value="Pectin lyase-like"/>
    <property type="match status" value="1"/>
</dbReference>
<evidence type="ECO:0000313" key="3">
    <source>
        <dbReference type="Proteomes" id="UP000232688"/>
    </source>
</evidence>
<dbReference type="AlphaFoldDB" id="A0A2N0QLM4"/>
<evidence type="ECO:0000259" key="1">
    <source>
        <dbReference type="Pfam" id="PF13229"/>
    </source>
</evidence>
<dbReference type="Proteomes" id="UP000232688">
    <property type="component" value="Unassembled WGS sequence"/>
</dbReference>
<sequence length="133" mass="15349">MVVNDSSLIINNCELIEGKRNGLLIQNHSEVFIRDSYIAKHKKPQIWIDFESTVDLESVQIAGGYQSDLLAQNRSAIYVSDSIIRNDRYRYNVQAMNHSKIKFNKTIIENKYGEVFYSENNSLITNSIDEVDE</sequence>
<gene>
    <name evidence="2" type="ORF">RhiirA1_482613</name>
</gene>
<reference evidence="2 3" key="1">
    <citation type="submission" date="2017-10" db="EMBL/GenBank/DDBJ databases">
        <title>Extensive intraspecific genome diversity in a model arbuscular mycorrhizal fungus.</title>
        <authorList>
            <person name="Chen E.C.H."/>
            <person name="Morin E."/>
            <person name="Baudet D."/>
            <person name="Noel J."/>
            <person name="Ndikumana S."/>
            <person name="Charron P."/>
            <person name="St-Onge C."/>
            <person name="Giorgi J."/>
            <person name="Grigoriev I.V."/>
            <person name="Roux C."/>
            <person name="Martin F.M."/>
            <person name="Corradi N."/>
        </authorList>
    </citation>
    <scope>NUCLEOTIDE SEQUENCE [LARGE SCALE GENOMIC DNA]</scope>
    <source>
        <strain evidence="2 3">A1</strain>
    </source>
</reference>
<proteinExistence type="predicted"/>
<dbReference type="EMBL" id="LLXH01006683">
    <property type="protein sequence ID" value="PKC51948.1"/>
    <property type="molecule type" value="Genomic_DNA"/>
</dbReference>
<dbReference type="VEuPathDB" id="FungiDB:RhiirA1_482613"/>
<organism evidence="2 3">
    <name type="scientific">Rhizophagus irregularis</name>
    <dbReference type="NCBI Taxonomy" id="588596"/>
    <lineage>
        <taxon>Eukaryota</taxon>
        <taxon>Fungi</taxon>
        <taxon>Fungi incertae sedis</taxon>
        <taxon>Mucoromycota</taxon>
        <taxon>Glomeromycotina</taxon>
        <taxon>Glomeromycetes</taxon>
        <taxon>Glomerales</taxon>
        <taxon>Glomeraceae</taxon>
        <taxon>Rhizophagus</taxon>
    </lineage>
</organism>
<name>A0A2N0QLM4_9GLOM</name>
<dbReference type="Pfam" id="PF13229">
    <property type="entry name" value="Beta_helix"/>
    <property type="match status" value="1"/>
</dbReference>
<reference evidence="2 3" key="2">
    <citation type="submission" date="2017-10" db="EMBL/GenBank/DDBJ databases">
        <title>Genome analyses suggest a sexual origin of heterokaryosis in a supposedly ancient asexual fungus.</title>
        <authorList>
            <person name="Corradi N."/>
            <person name="Sedzielewska K."/>
            <person name="Noel J."/>
            <person name="Charron P."/>
            <person name="Farinelli L."/>
            <person name="Marton T."/>
            <person name="Kruger M."/>
            <person name="Pelin A."/>
            <person name="Brachmann A."/>
            <person name="Corradi N."/>
        </authorList>
    </citation>
    <scope>NUCLEOTIDE SEQUENCE [LARGE SCALE GENOMIC DNA]</scope>
    <source>
        <strain evidence="2 3">A1</strain>
    </source>
</reference>
<protein>
    <recommendedName>
        <fullName evidence="1">Right handed beta helix domain-containing protein</fullName>
    </recommendedName>
</protein>
<dbReference type="InterPro" id="IPR039448">
    <property type="entry name" value="Beta_helix"/>
</dbReference>
<feature type="domain" description="Right handed beta helix" evidence="1">
    <location>
        <begin position="4"/>
        <end position="124"/>
    </location>
</feature>
<accession>A0A2N0QLM4</accession>
<dbReference type="InterPro" id="IPR011050">
    <property type="entry name" value="Pectin_lyase_fold/virulence"/>
</dbReference>
<comment type="caution">
    <text evidence="2">The sequence shown here is derived from an EMBL/GenBank/DDBJ whole genome shotgun (WGS) entry which is preliminary data.</text>
</comment>